<dbReference type="InterPro" id="IPR005180">
    <property type="entry name" value="DUF302"/>
</dbReference>
<dbReference type="EMBL" id="JACCCW010000002">
    <property type="protein sequence ID" value="NYF80760.1"/>
    <property type="molecule type" value="Genomic_DNA"/>
</dbReference>
<dbReference type="Proteomes" id="UP000589520">
    <property type="component" value="Unassembled WGS sequence"/>
</dbReference>
<evidence type="ECO:0000259" key="1">
    <source>
        <dbReference type="Pfam" id="PF03625"/>
    </source>
</evidence>
<name>A0A7Y9PJ81_9BACT</name>
<comment type="caution">
    <text evidence="2">The sequence shown here is derived from an EMBL/GenBank/DDBJ whole genome shotgun (WGS) entry which is preliminary data.</text>
</comment>
<proteinExistence type="predicted"/>
<dbReference type="SUPFAM" id="SSF103247">
    <property type="entry name" value="TT1751-like"/>
    <property type="match status" value="1"/>
</dbReference>
<protein>
    <submittedName>
        <fullName evidence="2">Uncharacterized protein (DUF302 family)</fullName>
    </submittedName>
</protein>
<dbReference type="Pfam" id="PF03625">
    <property type="entry name" value="DUF302"/>
    <property type="match status" value="1"/>
</dbReference>
<keyword evidence="3" id="KW-1185">Reference proteome</keyword>
<dbReference type="InterPro" id="IPR035923">
    <property type="entry name" value="TT1751-like_sf"/>
</dbReference>
<organism evidence="2 3">
    <name type="scientific">Granulicella arctica</name>
    <dbReference type="NCBI Taxonomy" id="940613"/>
    <lineage>
        <taxon>Bacteria</taxon>
        <taxon>Pseudomonadati</taxon>
        <taxon>Acidobacteriota</taxon>
        <taxon>Terriglobia</taxon>
        <taxon>Terriglobales</taxon>
        <taxon>Acidobacteriaceae</taxon>
        <taxon>Granulicella</taxon>
    </lineage>
</organism>
<feature type="domain" description="DUF302" evidence="1">
    <location>
        <begin position="40"/>
        <end position="102"/>
    </location>
</feature>
<dbReference type="CDD" id="cd14797">
    <property type="entry name" value="DUF302"/>
    <property type="match status" value="1"/>
</dbReference>
<sequence>MNEPRDAGLVSIPSNHTVDETVSRITQILAAKGVKLFAVIDHSGEAEAAGLHMPPTKLMIFGNPQAGTPLMLASPSIAIDLPLKLLIAQDDQSRVTITYNSPEYLRTRHQLPEQLLNNIAVIEVLAQKAAE</sequence>
<dbReference type="PANTHER" id="PTHR38342:SF2">
    <property type="entry name" value="INNER MEMBRANE OR EXPORTED"/>
    <property type="match status" value="1"/>
</dbReference>
<accession>A0A7Y9PJ81</accession>
<evidence type="ECO:0000313" key="2">
    <source>
        <dbReference type="EMBL" id="NYF80760.1"/>
    </source>
</evidence>
<dbReference type="PANTHER" id="PTHR38342">
    <property type="entry name" value="SLR5037 PROTEIN"/>
    <property type="match status" value="1"/>
</dbReference>
<evidence type="ECO:0000313" key="3">
    <source>
        <dbReference type="Proteomes" id="UP000589520"/>
    </source>
</evidence>
<dbReference type="RefSeq" id="WP_179492392.1">
    <property type="nucleotide sequence ID" value="NZ_JACCCW010000002.1"/>
</dbReference>
<reference evidence="2 3" key="1">
    <citation type="submission" date="2020-07" db="EMBL/GenBank/DDBJ databases">
        <title>Genomic Encyclopedia of Type Strains, Phase IV (KMG-V): Genome sequencing to study the core and pangenomes of soil and plant-associated prokaryotes.</title>
        <authorList>
            <person name="Whitman W."/>
        </authorList>
    </citation>
    <scope>NUCLEOTIDE SEQUENCE [LARGE SCALE GENOMIC DNA]</scope>
    <source>
        <strain evidence="2 3">X4EP2</strain>
    </source>
</reference>
<gene>
    <name evidence="2" type="ORF">HDF17_003080</name>
</gene>
<dbReference type="AlphaFoldDB" id="A0A7Y9PJ81"/>
<dbReference type="Gene3D" id="3.30.310.70">
    <property type="entry name" value="TT1751-like domain"/>
    <property type="match status" value="1"/>
</dbReference>